<dbReference type="SMART" id="SM00032">
    <property type="entry name" value="CCP"/>
    <property type="match status" value="1"/>
</dbReference>
<evidence type="ECO:0000256" key="7">
    <source>
        <dbReference type="SAM" id="SignalP"/>
    </source>
</evidence>
<proteinExistence type="predicted"/>
<dbReference type="InterPro" id="IPR035976">
    <property type="entry name" value="Sushi/SCR/CCP_sf"/>
</dbReference>
<feature type="disulfide bond" evidence="5">
    <location>
        <begin position="175"/>
        <end position="184"/>
    </location>
</feature>
<dbReference type="Gene3D" id="2.10.25.10">
    <property type="entry name" value="Laminin"/>
    <property type="match status" value="1"/>
</dbReference>
<protein>
    <submittedName>
        <fullName evidence="11">Uncharacterized protein</fullName>
    </submittedName>
</protein>
<keyword evidence="12" id="KW-1185">Reference proteome</keyword>
<dbReference type="InterPro" id="IPR001881">
    <property type="entry name" value="EGF-like_Ca-bd_dom"/>
</dbReference>
<evidence type="ECO:0000259" key="9">
    <source>
        <dbReference type="PROSITE" id="PS50825"/>
    </source>
</evidence>
<dbReference type="PANTHER" id="PTHR24049">
    <property type="entry name" value="CRUMBS FAMILY MEMBER"/>
    <property type="match status" value="1"/>
</dbReference>
<dbReference type="EMBL" id="JAEAOA010000298">
    <property type="protein sequence ID" value="KAK3602545.1"/>
    <property type="molecule type" value="Genomic_DNA"/>
</dbReference>
<evidence type="ECO:0000313" key="12">
    <source>
        <dbReference type="Proteomes" id="UP001195483"/>
    </source>
</evidence>
<feature type="domain" description="HYR" evidence="9">
    <location>
        <begin position="186"/>
        <end position="268"/>
    </location>
</feature>
<evidence type="ECO:0000259" key="10">
    <source>
        <dbReference type="PROSITE" id="PS50923"/>
    </source>
</evidence>
<feature type="domain" description="Sushi" evidence="10">
    <location>
        <begin position="92"/>
        <end position="149"/>
    </location>
</feature>
<feature type="disulfide bond" evidence="5">
    <location>
        <begin position="79"/>
        <end position="88"/>
    </location>
</feature>
<evidence type="ECO:0000313" key="11">
    <source>
        <dbReference type="EMBL" id="KAK3602545.1"/>
    </source>
</evidence>
<dbReference type="PROSITE" id="PS01186">
    <property type="entry name" value="EGF_2"/>
    <property type="match status" value="2"/>
</dbReference>
<dbReference type="InterPro" id="IPR051022">
    <property type="entry name" value="Notch_Cell-Fate_Det"/>
</dbReference>
<dbReference type="CDD" id="cd00033">
    <property type="entry name" value="CCP"/>
    <property type="match status" value="1"/>
</dbReference>
<dbReference type="PROSITE" id="PS00022">
    <property type="entry name" value="EGF_1"/>
    <property type="match status" value="2"/>
</dbReference>
<dbReference type="InterPro" id="IPR000742">
    <property type="entry name" value="EGF"/>
</dbReference>
<dbReference type="InterPro" id="IPR000152">
    <property type="entry name" value="EGF-type_Asp/Asn_hydroxyl_site"/>
</dbReference>
<feature type="signal peptide" evidence="7">
    <location>
        <begin position="1"/>
        <end position="28"/>
    </location>
</feature>
<evidence type="ECO:0000256" key="1">
    <source>
        <dbReference type="ARBA" id="ARBA00022536"/>
    </source>
</evidence>
<gene>
    <name evidence="11" type="ORF">CHS0354_003797</name>
</gene>
<feature type="domain" description="EGF-like" evidence="8">
    <location>
        <begin position="149"/>
        <end position="185"/>
    </location>
</feature>
<organism evidence="11 12">
    <name type="scientific">Potamilus streckersoni</name>
    <dbReference type="NCBI Taxonomy" id="2493646"/>
    <lineage>
        <taxon>Eukaryota</taxon>
        <taxon>Metazoa</taxon>
        <taxon>Spiralia</taxon>
        <taxon>Lophotrochozoa</taxon>
        <taxon>Mollusca</taxon>
        <taxon>Bivalvia</taxon>
        <taxon>Autobranchia</taxon>
        <taxon>Heteroconchia</taxon>
        <taxon>Palaeoheterodonta</taxon>
        <taxon>Unionida</taxon>
        <taxon>Unionoidea</taxon>
        <taxon>Unionidae</taxon>
        <taxon>Ambleminae</taxon>
        <taxon>Lampsilini</taxon>
        <taxon>Potamilus</taxon>
    </lineage>
</organism>
<dbReference type="AlphaFoldDB" id="A0AAE0T3E3"/>
<sequence>MVFKHAYARKGLSGTLLLLSILRDYCGCHWEAWEAWSSCTESCSGAANEDGWDFERCNTNCFNGGSFVELGTLDGYCRCPTGYVGNCCETIVTCGYPGDINNGRVVGISFTYDQVVQYECIEKYNLTGYASRRCTQSGTWSDMSPTCQFAKHCVSSPCKNGATCVDGLGFYTCECVTGWTGAYCDVDIQPPVMEGCPGNLKKFVSNRISEISWPAPTFTDPMATSLIIESNYNTNISLPWGDFSVQYVATKPSNGQVTECIFHISVRPNPCDDLAAPANGILMCNGWQKDYFHICLFTCLSGYYLPQGFNYAQWYVCGQVATGFL</sequence>
<reference evidence="11" key="1">
    <citation type="journal article" date="2021" name="Genome Biol. Evol.">
        <title>A High-Quality Reference Genome for a Parasitic Bivalve with Doubly Uniparental Inheritance (Bivalvia: Unionida).</title>
        <authorList>
            <person name="Smith C.H."/>
        </authorList>
    </citation>
    <scope>NUCLEOTIDE SEQUENCE</scope>
    <source>
        <strain evidence="11">CHS0354</strain>
    </source>
</reference>
<dbReference type="SMART" id="SM00179">
    <property type="entry name" value="EGF_CA"/>
    <property type="match status" value="1"/>
</dbReference>
<keyword evidence="2" id="KW-0677">Repeat</keyword>
<dbReference type="SUPFAM" id="SSF57196">
    <property type="entry name" value="EGF/Laminin"/>
    <property type="match status" value="1"/>
</dbReference>
<evidence type="ECO:0000256" key="4">
    <source>
        <dbReference type="ARBA" id="ARBA00023180"/>
    </source>
</evidence>
<dbReference type="Proteomes" id="UP001195483">
    <property type="component" value="Unassembled WGS sequence"/>
</dbReference>
<name>A0AAE0T3E3_9BIVA</name>
<keyword evidence="3 5" id="KW-1015">Disulfide bond</keyword>
<dbReference type="InterPro" id="IPR003410">
    <property type="entry name" value="HYR_dom"/>
</dbReference>
<dbReference type="GO" id="GO:0005509">
    <property type="term" value="F:calcium ion binding"/>
    <property type="evidence" value="ECO:0007669"/>
    <property type="project" value="InterPro"/>
</dbReference>
<dbReference type="SMART" id="SM00181">
    <property type="entry name" value="EGF"/>
    <property type="match status" value="2"/>
</dbReference>
<keyword evidence="1 5" id="KW-0245">EGF-like domain</keyword>
<evidence type="ECO:0000256" key="6">
    <source>
        <dbReference type="PROSITE-ProRule" id="PRU00302"/>
    </source>
</evidence>
<keyword evidence="7" id="KW-0732">Signal</keyword>
<evidence type="ECO:0000259" key="8">
    <source>
        <dbReference type="PROSITE" id="PS50026"/>
    </source>
</evidence>
<dbReference type="Gene3D" id="2.10.70.10">
    <property type="entry name" value="Complement Module, domain 1"/>
    <property type="match status" value="1"/>
</dbReference>
<dbReference type="PROSITE" id="PS50923">
    <property type="entry name" value="SUSHI"/>
    <property type="match status" value="1"/>
</dbReference>
<dbReference type="Pfam" id="PF02494">
    <property type="entry name" value="HYR"/>
    <property type="match status" value="1"/>
</dbReference>
<feature type="disulfide bond" evidence="6">
    <location>
        <begin position="120"/>
        <end position="147"/>
    </location>
</feature>
<evidence type="ECO:0000256" key="3">
    <source>
        <dbReference type="ARBA" id="ARBA00023157"/>
    </source>
</evidence>
<keyword evidence="4" id="KW-0325">Glycoprotein</keyword>
<dbReference type="FunFam" id="2.10.25.10:FF:000143">
    <property type="entry name" value="Protein crumbs 1"/>
    <property type="match status" value="1"/>
</dbReference>
<evidence type="ECO:0000256" key="2">
    <source>
        <dbReference type="ARBA" id="ARBA00022737"/>
    </source>
</evidence>
<reference evidence="11" key="2">
    <citation type="journal article" date="2021" name="Genome Biol. Evol.">
        <title>Developing a high-quality reference genome for a parasitic bivalve with doubly uniparental inheritance (Bivalvia: Unionida).</title>
        <authorList>
            <person name="Smith C.H."/>
        </authorList>
    </citation>
    <scope>NUCLEOTIDE SEQUENCE</scope>
    <source>
        <strain evidence="11">CHS0354</strain>
        <tissue evidence="11">Mantle</tissue>
    </source>
</reference>
<accession>A0AAE0T3E3</accession>
<dbReference type="Pfam" id="PF00084">
    <property type="entry name" value="Sushi"/>
    <property type="match status" value="1"/>
</dbReference>
<dbReference type="PROSITE" id="PS50026">
    <property type="entry name" value="EGF_3"/>
    <property type="match status" value="2"/>
</dbReference>
<feature type="chain" id="PRO_5042116122" evidence="7">
    <location>
        <begin position="29"/>
        <end position="325"/>
    </location>
</feature>
<feature type="domain" description="EGF-like" evidence="8">
    <location>
        <begin position="53"/>
        <end position="89"/>
    </location>
</feature>
<dbReference type="Pfam" id="PF00008">
    <property type="entry name" value="EGF"/>
    <property type="match status" value="1"/>
</dbReference>
<comment type="caution">
    <text evidence="11">The sequence shown here is derived from an EMBL/GenBank/DDBJ whole genome shotgun (WGS) entry which is preliminary data.</text>
</comment>
<comment type="caution">
    <text evidence="5">Lacks conserved residue(s) required for the propagation of feature annotation.</text>
</comment>
<dbReference type="SUPFAM" id="SSF57535">
    <property type="entry name" value="Complement control module/SCR domain"/>
    <property type="match status" value="1"/>
</dbReference>
<dbReference type="PROSITE" id="PS00010">
    <property type="entry name" value="ASX_HYDROXYL"/>
    <property type="match status" value="1"/>
</dbReference>
<keyword evidence="6" id="KW-0768">Sushi</keyword>
<reference evidence="11" key="3">
    <citation type="submission" date="2023-05" db="EMBL/GenBank/DDBJ databases">
        <authorList>
            <person name="Smith C.H."/>
        </authorList>
    </citation>
    <scope>NUCLEOTIDE SEQUENCE</scope>
    <source>
        <strain evidence="11">CHS0354</strain>
        <tissue evidence="11">Mantle</tissue>
    </source>
</reference>
<dbReference type="CDD" id="cd00054">
    <property type="entry name" value="EGF_CA"/>
    <property type="match status" value="1"/>
</dbReference>
<dbReference type="InterPro" id="IPR000436">
    <property type="entry name" value="Sushi_SCR_CCP_dom"/>
</dbReference>
<evidence type="ECO:0000256" key="5">
    <source>
        <dbReference type="PROSITE-ProRule" id="PRU00076"/>
    </source>
</evidence>
<dbReference type="PROSITE" id="PS50825">
    <property type="entry name" value="HYR"/>
    <property type="match status" value="1"/>
</dbReference>